<organism evidence="1 2">
    <name type="scientific">Aspergillus steynii IBT 23096</name>
    <dbReference type="NCBI Taxonomy" id="1392250"/>
    <lineage>
        <taxon>Eukaryota</taxon>
        <taxon>Fungi</taxon>
        <taxon>Dikarya</taxon>
        <taxon>Ascomycota</taxon>
        <taxon>Pezizomycotina</taxon>
        <taxon>Eurotiomycetes</taxon>
        <taxon>Eurotiomycetidae</taxon>
        <taxon>Eurotiales</taxon>
        <taxon>Aspergillaceae</taxon>
        <taxon>Aspergillus</taxon>
        <taxon>Aspergillus subgen. Circumdati</taxon>
    </lineage>
</organism>
<evidence type="ECO:0000313" key="2">
    <source>
        <dbReference type="Proteomes" id="UP000234275"/>
    </source>
</evidence>
<reference evidence="1 2" key="1">
    <citation type="submission" date="2016-12" db="EMBL/GenBank/DDBJ databases">
        <title>The genomes of Aspergillus section Nigri reveals drivers in fungal speciation.</title>
        <authorList>
            <consortium name="DOE Joint Genome Institute"/>
            <person name="Vesth T.C."/>
            <person name="Nybo J."/>
            <person name="Theobald S."/>
            <person name="Brandl J."/>
            <person name="Frisvad J.C."/>
            <person name="Nielsen K.F."/>
            <person name="Lyhne E.K."/>
            <person name="Kogle M.E."/>
            <person name="Kuo A."/>
            <person name="Riley R."/>
            <person name="Clum A."/>
            <person name="Nolan M."/>
            <person name="Lipzen A."/>
            <person name="Salamov A."/>
            <person name="Henrissat B."/>
            <person name="Wiebenga A."/>
            <person name="De Vries R.P."/>
            <person name="Grigoriev I.V."/>
            <person name="Mortensen U.H."/>
            <person name="Andersen M.R."/>
            <person name="Baker S.E."/>
        </authorList>
    </citation>
    <scope>NUCLEOTIDE SEQUENCE [LARGE SCALE GENOMIC DNA]</scope>
    <source>
        <strain evidence="1 2">IBT 23096</strain>
    </source>
</reference>
<name>A0A2I2G9F8_9EURO</name>
<proteinExistence type="predicted"/>
<protein>
    <submittedName>
        <fullName evidence="1">Uncharacterized protein</fullName>
    </submittedName>
</protein>
<dbReference type="RefSeq" id="XP_024704813.1">
    <property type="nucleotide sequence ID" value="XM_024842691.1"/>
</dbReference>
<accession>A0A2I2G9F8</accession>
<keyword evidence="2" id="KW-1185">Reference proteome</keyword>
<dbReference type="Gene3D" id="3.30.1360.120">
    <property type="entry name" value="Probable tRNA modification gtpase trme, domain 1"/>
    <property type="match status" value="1"/>
</dbReference>
<dbReference type="Proteomes" id="UP000234275">
    <property type="component" value="Unassembled WGS sequence"/>
</dbReference>
<dbReference type="SUPFAM" id="SSF103025">
    <property type="entry name" value="Folate-binding domain"/>
    <property type="match status" value="1"/>
</dbReference>
<dbReference type="InterPro" id="IPR027266">
    <property type="entry name" value="TrmE/GcvT-like"/>
</dbReference>
<gene>
    <name evidence="1" type="ORF">P170DRAFT_185416</name>
</gene>
<dbReference type="AlphaFoldDB" id="A0A2I2G9F8"/>
<dbReference type="EMBL" id="MSFO01000004">
    <property type="protein sequence ID" value="PLB49511.1"/>
    <property type="molecule type" value="Genomic_DNA"/>
</dbReference>
<dbReference type="GeneID" id="36550389"/>
<comment type="caution">
    <text evidence="1">The sequence shown here is derived from an EMBL/GenBank/DDBJ whole genome shotgun (WGS) entry which is preliminary data.</text>
</comment>
<evidence type="ECO:0000313" key="1">
    <source>
        <dbReference type="EMBL" id="PLB49511.1"/>
    </source>
</evidence>
<sequence>MCENHVKRGQSEAPGASASTLFPRLDRPWEVFFERISAEHLLSALSSVPVLRMRAPALRSLRRVIPFRPPASSCSSALAPNRSGIVRNHVPSFIPWHRQFSASTPTRFILDGDSTIYVLSTAPGRAAIAVVRASGPGCVQVCPR</sequence>
<dbReference type="VEuPathDB" id="FungiDB:P170DRAFT_185416"/>